<dbReference type="EMBL" id="DS985214">
    <property type="protein sequence ID" value="EEY14599.1"/>
    <property type="molecule type" value="Genomic_DNA"/>
</dbReference>
<dbReference type="AlphaFoldDB" id="C9S6Y8"/>
<dbReference type="Proteomes" id="UP000008698">
    <property type="component" value="Unassembled WGS sequence"/>
</dbReference>
<reference evidence="3" key="1">
    <citation type="journal article" date="2011" name="PLoS Pathog.">
        <title>Comparative genomics yields insights into niche adaptation of plant vascular wilt pathogens.</title>
        <authorList>
            <person name="Klosterman S.J."/>
            <person name="Subbarao K.V."/>
            <person name="Kang S."/>
            <person name="Veronese P."/>
            <person name="Gold S.E."/>
            <person name="Thomma B.P.H.J."/>
            <person name="Chen Z."/>
            <person name="Henrissat B."/>
            <person name="Lee Y.-H."/>
            <person name="Park J."/>
            <person name="Garcia-Pedrajas M.D."/>
            <person name="Barbara D.J."/>
            <person name="Anchieta A."/>
            <person name="de Jonge R."/>
            <person name="Santhanam P."/>
            <person name="Maruthachalam K."/>
            <person name="Atallah Z."/>
            <person name="Amyotte S.G."/>
            <person name="Paz Z."/>
            <person name="Inderbitzin P."/>
            <person name="Hayes R.J."/>
            <person name="Heiman D.I."/>
            <person name="Young S."/>
            <person name="Zeng Q."/>
            <person name="Engels R."/>
            <person name="Galagan J."/>
            <person name="Cuomo C.A."/>
            <person name="Dobinson K.F."/>
            <person name="Ma L.-J."/>
        </authorList>
    </citation>
    <scope>NUCLEOTIDE SEQUENCE [LARGE SCALE GENOMIC DNA]</scope>
    <source>
        <strain evidence="3">VaMs.102 / ATCC MYA-4576 / FGSC 10136</strain>
    </source>
</reference>
<keyword evidence="3" id="KW-1185">Reference proteome</keyword>
<dbReference type="GeneID" id="9530598"/>
<name>C9S6Y8_VERA1</name>
<evidence type="ECO:0000313" key="2">
    <source>
        <dbReference type="EMBL" id="EEY14599.1"/>
    </source>
</evidence>
<organism evidence="3">
    <name type="scientific">Verticillium alfalfae (strain VaMs.102 / ATCC MYA-4576 / FGSC 10136)</name>
    <name type="common">Verticillium wilt of alfalfa</name>
    <name type="synonym">Verticillium albo-atrum</name>
    <dbReference type="NCBI Taxonomy" id="526221"/>
    <lineage>
        <taxon>Eukaryota</taxon>
        <taxon>Fungi</taxon>
        <taxon>Dikarya</taxon>
        <taxon>Ascomycota</taxon>
        <taxon>Pezizomycotina</taxon>
        <taxon>Sordariomycetes</taxon>
        <taxon>Hypocreomycetidae</taxon>
        <taxon>Glomerellales</taxon>
        <taxon>Plectosphaerellaceae</taxon>
        <taxon>Verticillium</taxon>
    </lineage>
</organism>
<protein>
    <submittedName>
        <fullName evidence="2">Predicted protein</fullName>
    </submittedName>
</protein>
<gene>
    <name evidence="2" type="ORF">VDBG_00707</name>
</gene>
<dbReference type="KEGG" id="val:VDBG_00707"/>
<dbReference type="RefSeq" id="XP_003009025.1">
    <property type="nucleotide sequence ID" value="XM_003008979.1"/>
</dbReference>
<evidence type="ECO:0000313" key="3">
    <source>
        <dbReference type="Proteomes" id="UP000008698"/>
    </source>
</evidence>
<evidence type="ECO:0000256" key="1">
    <source>
        <dbReference type="SAM" id="MobiDB-lite"/>
    </source>
</evidence>
<accession>C9S6Y8</accession>
<feature type="region of interest" description="Disordered" evidence="1">
    <location>
        <begin position="1"/>
        <end position="26"/>
    </location>
</feature>
<proteinExistence type="predicted"/>
<sequence length="109" mass="11498">MTAVDNGGCEEELPGHLGPSNAGRDSPGCTEILGVQHRLVEEDIQLCCEIGLDDKEEKLLGGDVKEGVAEDCIGRIVPDVGANQIRVPGNGGHNGNRDDKAQFCRVDAC</sequence>
<dbReference type="HOGENOM" id="CLU_2185963_0_0_1"/>